<protein>
    <submittedName>
        <fullName evidence="2">Uncharacterized protein</fullName>
    </submittedName>
</protein>
<feature type="region of interest" description="Disordered" evidence="1">
    <location>
        <begin position="70"/>
        <end position="95"/>
    </location>
</feature>
<dbReference type="Proteomes" id="UP001157974">
    <property type="component" value="Unassembled WGS sequence"/>
</dbReference>
<dbReference type="AlphaFoldDB" id="A0AAV8UL46"/>
<dbReference type="EMBL" id="JAMWBK010000007">
    <property type="protein sequence ID" value="KAJ8903265.1"/>
    <property type="molecule type" value="Genomic_DNA"/>
</dbReference>
<organism evidence="2 3">
    <name type="scientific">Rhodosorus marinus</name>
    <dbReference type="NCBI Taxonomy" id="101924"/>
    <lineage>
        <taxon>Eukaryota</taxon>
        <taxon>Rhodophyta</taxon>
        <taxon>Stylonematophyceae</taxon>
        <taxon>Stylonematales</taxon>
        <taxon>Stylonemataceae</taxon>
        <taxon>Rhodosorus</taxon>
    </lineage>
</organism>
<proteinExistence type="predicted"/>
<evidence type="ECO:0000256" key="1">
    <source>
        <dbReference type="SAM" id="MobiDB-lite"/>
    </source>
</evidence>
<gene>
    <name evidence="2" type="ORF">NDN08_004374</name>
</gene>
<keyword evidence="3" id="KW-1185">Reference proteome</keyword>
<evidence type="ECO:0000313" key="2">
    <source>
        <dbReference type="EMBL" id="KAJ8903265.1"/>
    </source>
</evidence>
<comment type="caution">
    <text evidence="2">The sequence shown here is derived from an EMBL/GenBank/DDBJ whole genome shotgun (WGS) entry which is preliminary data.</text>
</comment>
<evidence type="ECO:0000313" key="3">
    <source>
        <dbReference type="Proteomes" id="UP001157974"/>
    </source>
</evidence>
<sequence length="95" mass="10897">MGKVRRKRRAAFGELLSEHLGGVSKAQKGNEKRRESNAESVVEQLRKLEADRQKKRSYRTFLMEELTREPAEKLKASQSELLDMQKPVSKPEKAG</sequence>
<name>A0AAV8UL46_9RHOD</name>
<feature type="region of interest" description="Disordered" evidence="1">
    <location>
        <begin position="20"/>
        <end position="40"/>
    </location>
</feature>
<accession>A0AAV8UL46</accession>
<feature type="compositionally biased region" description="Basic and acidic residues" evidence="1">
    <location>
        <begin position="28"/>
        <end position="37"/>
    </location>
</feature>
<reference evidence="2 3" key="1">
    <citation type="journal article" date="2023" name="Nat. Commun.">
        <title>Origin of minicircular mitochondrial genomes in red algae.</title>
        <authorList>
            <person name="Lee Y."/>
            <person name="Cho C.H."/>
            <person name="Lee Y.M."/>
            <person name="Park S.I."/>
            <person name="Yang J.H."/>
            <person name="West J.A."/>
            <person name="Bhattacharya D."/>
            <person name="Yoon H.S."/>
        </authorList>
    </citation>
    <scope>NUCLEOTIDE SEQUENCE [LARGE SCALE GENOMIC DNA]</scope>
    <source>
        <strain evidence="2 3">CCMP1338</strain>
        <tissue evidence="2">Whole cell</tissue>
    </source>
</reference>